<evidence type="ECO:0000313" key="2">
    <source>
        <dbReference type="Proteomes" id="UP001596091"/>
    </source>
</evidence>
<sequence>MKAAFSLSYVAPLRLRSFSHLRTRAFFSNAFLLLGITALATAALADTVVLKNGDHLTGSVTQVDGGKLTLHTDYAGDIAIAFDQVVSVKTEKPVVLSLNSKEGKKTVTRKVEITEINRTTDGFTVVTKEGPETVAKAGLTTVRTPAAQTAWEQSQHPGILHGWTTTANVSFALARGNSNTTTLGTGITAQRPTPTDKTSIYFNDIYAHTTVVTNGISDTSTTADNIGAGLRYDHNVNPKTFVFGTTDFFEDQLQYLDLRSVVGGGFGWHAFKRPKQQMDVLGGLVWTHENYSTVPENDSTTPITPAVPPVTNSFAALDFGETYNAKVGANSIFTEQAYIFPDLQDTSQYRFTLNSGITTKIKSFLSWQTTVSDVYVTDPPAGTKDNDFILTTGLGFTFTRK</sequence>
<dbReference type="InterPro" id="IPR007433">
    <property type="entry name" value="DUF481"/>
</dbReference>
<dbReference type="Pfam" id="PF04338">
    <property type="entry name" value="DUF481"/>
    <property type="match status" value="1"/>
</dbReference>
<dbReference type="Proteomes" id="UP001596091">
    <property type="component" value="Unassembled WGS sequence"/>
</dbReference>
<keyword evidence="2" id="KW-1185">Reference proteome</keyword>
<dbReference type="EMBL" id="JBHSPH010000008">
    <property type="protein sequence ID" value="MFC5863982.1"/>
    <property type="molecule type" value="Genomic_DNA"/>
</dbReference>
<comment type="caution">
    <text evidence="1">The sequence shown here is derived from an EMBL/GenBank/DDBJ whole genome shotgun (WGS) entry which is preliminary data.</text>
</comment>
<evidence type="ECO:0000313" key="1">
    <source>
        <dbReference type="EMBL" id="MFC5863982.1"/>
    </source>
</evidence>
<reference evidence="2" key="1">
    <citation type="journal article" date="2019" name="Int. J. Syst. Evol. Microbiol.">
        <title>The Global Catalogue of Microorganisms (GCM) 10K type strain sequencing project: providing services to taxonomists for standard genome sequencing and annotation.</title>
        <authorList>
            <consortium name="The Broad Institute Genomics Platform"/>
            <consortium name="The Broad Institute Genome Sequencing Center for Infectious Disease"/>
            <person name="Wu L."/>
            <person name="Ma J."/>
        </authorList>
    </citation>
    <scope>NUCLEOTIDE SEQUENCE [LARGE SCALE GENOMIC DNA]</scope>
    <source>
        <strain evidence="2">JCM 4087</strain>
    </source>
</reference>
<gene>
    <name evidence="1" type="ORF">ACFPT7_16880</name>
</gene>
<organism evidence="1 2">
    <name type="scientific">Acidicapsa dinghuensis</name>
    <dbReference type="NCBI Taxonomy" id="2218256"/>
    <lineage>
        <taxon>Bacteria</taxon>
        <taxon>Pseudomonadati</taxon>
        <taxon>Acidobacteriota</taxon>
        <taxon>Terriglobia</taxon>
        <taxon>Terriglobales</taxon>
        <taxon>Acidobacteriaceae</taxon>
        <taxon>Acidicapsa</taxon>
    </lineage>
</organism>
<proteinExistence type="predicted"/>
<name>A0ABW1EL11_9BACT</name>
<dbReference type="RefSeq" id="WP_263341137.1">
    <property type="nucleotide sequence ID" value="NZ_JAGSYH010000006.1"/>
</dbReference>
<protein>
    <submittedName>
        <fullName evidence="1">YdiY family protein</fullName>
    </submittedName>
</protein>
<accession>A0ABW1EL11</accession>